<gene>
    <name evidence="1" type="ORF">AQPW35_45600</name>
</gene>
<comment type="caution">
    <text evidence="1">The sequence shown here is derived from an EMBL/GenBank/DDBJ whole genome shotgun (WGS) entry which is preliminary data.</text>
</comment>
<reference evidence="2" key="1">
    <citation type="submission" date="2019-03" db="EMBL/GenBank/DDBJ databases">
        <title>Aquabacterium pictum sp.nov., the first bacteriochlorophyll a-containing freshwater bacterium in the genus Aquabacterium of the class Betaproteobacteria.</title>
        <authorList>
            <person name="Hirose S."/>
            <person name="Tank M."/>
            <person name="Hara E."/>
            <person name="Tamaki H."/>
            <person name="Takaichi S."/>
            <person name="Haruta S."/>
            <person name="Hanada S."/>
        </authorList>
    </citation>
    <scope>NUCLEOTIDE SEQUENCE [LARGE SCALE GENOMIC DNA]</scope>
    <source>
        <strain evidence="2">W35</strain>
    </source>
</reference>
<evidence type="ECO:0000313" key="1">
    <source>
        <dbReference type="EMBL" id="GCL65479.1"/>
    </source>
</evidence>
<organism evidence="1 2">
    <name type="scientific">Pseudaquabacterium pictum</name>
    <dbReference type="NCBI Taxonomy" id="2315236"/>
    <lineage>
        <taxon>Bacteria</taxon>
        <taxon>Pseudomonadati</taxon>
        <taxon>Pseudomonadota</taxon>
        <taxon>Betaproteobacteria</taxon>
        <taxon>Burkholderiales</taxon>
        <taxon>Sphaerotilaceae</taxon>
        <taxon>Pseudaquabacterium</taxon>
    </lineage>
</organism>
<accession>A0A480AUW8</accession>
<dbReference type="Proteomes" id="UP000301751">
    <property type="component" value="Unassembled WGS sequence"/>
</dbReference>
<name>A0A480AUW8_9BURK</name>
<keyword evidence="2" id="KW-1185">Reference proteome</keyword>
<evidence type="ECO:0000313" key="2">
    <source>
        <dbReference type="Proteomes" id="UP000301751"/>
    </source>
</evidence>
<proteinExistence type="predicted"/>
<sequence>MVVGMWAEATKLGAMEISHFNDLLAAARQQPDAQRLLMVFAAASLPPDATAEQRARFEAGESGELAPLMCVDKDPADLKDFAALQAEALSMGQDWALVFAAAMSGQGRQAPASTQVEAALTRMVEAVKSGNLSGMIPFDRQGEAVQLG</sequence>
<protein>
    <submittedName>
        <fullName evidence="1">Uncharacterized protein</fullName>
    </submittedName>
</protein>
<dbReference type="AlphaFoldDB" id="A0A480AUW8"/>
<dbReference type="EMBL" id="BJCL01000017">
    <property type="protein sequence ID" value="GCL65479.1"/>
    <property type="molecule type" value="Genomic_DNA"/>
</dbReference>